<accession>A0A7W4YWN5</accession>
<proteinExistence type="predicted"/>
<gene>
    <name evidence="1" type="ORF">FHR70_001183</name>
</gene>
<keyword evidence="2" id="KW-1185">Reference proteome</keyword>
<sequence>MISLFMQHRHVNHVSAILTGLVDAVTDHVVDDFEIRD</sequence>
<reference evidence="1 2" key="1">
    <citation type="submission" date="2020-08" db="EMBL/GenBank/DDBJ databases">
        <title>The Agave Microbiome: Exploring the role of microbial communities in plant adaptations to desert environments.</title>
        <authorList>
            <person name="Partida-Martinez L.P."/>
        </authorList>
    </citation>
    <scope>NUCLEOTIDE SEQUENCE [LARGE SCALE GENOMIC DNA]</scope>
    <source>
        <strain evidence="1 2">AT3.9</strain>
    </source>
</reference>
<comment type="caution">
    <text evidence="1">The sequence shown here is derived from an EMBL/GenBank/DDBJ whole genome shotgun (WGS) entry which is preliminary data.</text>
</comment>
<dbReference type="Proteomes" id="UP000532010">
    <property type="component" value="Unassembled WGS sequence"/>
</dbReference>
<evidence type="ECO:0000313" key="1">
    <source>
        <dbReference type="EMBL" id="MBB3018143.1"/>
    </source>
</evidence>
<evidence type="ECO:0000313" key="2">
    <source>
        <dbReference type="Proteomes" id="UP000532010"/>
    </source>
</evidence>
<organism evidence="1 2">
    <name type="scientific">Microvirga lupini</name>
    <dbReference type="NCBI Taxonomy" id="420324"/>
    <lineage>
        <taxon>Bacteria</taxon>
        <taxon>Pseudomonadati</taxon>
        <taxon>Pseudomonadota</taxon>
        <taxon>Alphaproteobacteria</taxon>
        <taxon>Hyphomicrobiales</taxon>
        <taxon>Methylobacteriaceae</taxon>
        <taxon>Microvirga</taxon>
    </lineage>
</organism>
<protein>
    <submittedName>
        <fullName evidence="1">Uncharacterized protein</fullName>
    </submittedName>
</protein>
<dbReference type="EMBL" id="JACHWB010000001">
    <property type="protein sequence ID" value="MBB3018143.1"/>
    <property type="molecule type" value="Genomic_DNA"/>
</dbReference>
<name>A0A7W4YWN5_9HYPH</name>
<dbReference type="AlphaFoldDB" id="A0A7W4YWN5"/>